<dbReference type="EMBL" id="BTRK01000002">
    <property type="protein sequence ID" value="GMR37332.1"/>
    <property type="molecule type" value="Genomic_DNA"/>
</dbReference>
<dbReference type="AlphaFoldDB" id="A0AAN4ZC88"/>
<dbReference type="EMBL" id="BTRK01000002">
    <property type="protein sequence ID" value="GMR37314.1"/>
    <property type="molecule type" value="Genomic_DNA"/>
</dbReference>
<dbReference type="Proteomes" id="UP001328107">
    <property type="component" value="Unassembled WGS sequence"/>
</dbReference>
<accession>A0AAN4ZC88</accession>
<comment type="caution">
    <text evidence="1">The sequence shown here is derived from an EMBL/GenBank/DDBJ whole genome shotgun (WGS) entry which is preliminary data.</text>
</comment>
<keyword evidence="3" id="KW-1185">Reference proteome</keyword>
<evidence type="ECO:0000313" key="2">
    <source>
        <dbReference type="EMBL" id="GMR37332.1"/>
    </source>
</evidence>
<name>A0AAN4ZC88_9BILA</name>
<evidence type="ECO:0000313" key="1">
    <source>
        <dbReference type="EMBL" id="GMR37314.1"/>
    </source>
</evidence>
<organism evidence="1 3">
    <name type="scientific">Pristionchus mayeri</name>
    <dbReference type="NCBI Taxonomy" id="1317129"/>
    <lineage>
        <taxon>Eukaryota</taxon>
        <taxon>Metazoa</taxon>
        <taxon>Ecdysozoa</taxon>
        <taxon>Nematoda</taxon>
        <taxon>Chromadorea</taxon>
        <taxon>Rhabditida</taxon>
        <taxon>Rhabditina</taxon>
        <taxon>Diplogasteromorpha</taxon>
        <taxon>Diplogasteroidea</taxon>
        <taxon>Neodiplogasteridae</taxon>
        <taxon>Pristionchus</taxon>
    </lineage>
</organism>
<sequence>MLPEDQDGFLHGLHDRRWVRLPPHLADLSASSCPSPRVFDAKFPRSSALCSSHPTFRGHRFRFSKSIDDFVHRVSLYNSQAPSERI</sequence>
<reference evidence="1" key="2">
    <citation type="submission" date="2023-06" db="EMBL/GenBank/DDBJ databases">
        <title>Genome assembly of Pristionchus species.</title>
        <authorList>
            <person name="Yoshida K."/>
            <person name="Sommer R.J."/>
        </authorList>
    </citation>
    <scope>NUCLEOTIDE SEQUENCE</scope>
    <source>
        <strain evidence="1">RS5460</strain>
    </source>
</reference>
<evidence type="ECO:0000313" key="3">
    <source>
        <dbReference type="Proteomes" id="UP001328107"/>
    </source>
</evidence>
<proteinExistence type="predicted"/>
<gene>
    <name evidence="1" type="ORF">PMAYCL1PPCAC_07510</name>
    <name evidence="2" type="ORF">PMAYCL1PPCAC_07527</name>
</gene>
<protein>
    <submittedName>
        <fullName evidence="1">Uncharacterized protein</fullName>
    </submittedName>
</protein>
<reference evidence="3" key="1">
    <citation type="submission" date="2022-10" db="EMBL/GenBank/DDBJ databases">
        <title>Genome assembly of Pristionchus species.</title>
        <authorList>
            <person name="Yoshida K."/>
            <person name="Sommer R.J."/>
        </authorList>
    </citation>
    <scope>NUCLEOTIDE SEQUENCE [LARGE SCALE GENOMIC DNA]</scope>
    <source>
        <strain evidence="2 3">RS5460</strain>
    </source>
</reference>